<gene>
    <name evidence="2" type="ORF">QBD03_05630</name>
</gene>
<dbReference type="Proteomes" id="UP001179858">
    <property type="component" value="Chromosome"/>
</dbReference>
<keyword evidence="2" id="KW-0378">Hydrolase</keyword>
<dbReference type="RefSeq" id="WP_280102512.1">
    <property type="nucleotide sequence ID" value="NZ_CP122959.1"/>
</dbReference>
<dbReference type="GO" id="GO:0016787">
    <property type="term" value="F:hydrolase activity"/>
    <property type="evidence" value="ECO:0007669"/>
    <property type="project" value="UniProtKB-KW"/>
</dbReference>
<protein>
    <submittedName>
        <fullName evidence="2">Alpha/beta hydrolase</fullName>
    </submittedName>
</protein>
<dbReference type="SUPFAM" id="SSF53474">
    <property type="entry name" value="alpha/beta-Hydrolases"/>
    <property type="match status" value="1"/>
</dbReference>
<dbReference type="Gene3D" id="3.40.50.1820">
    <property type="entry name" value="alpha/beta hydrolase"/>
    <property type="match status" value="1"/>
</dbReference>
<dbReference type="PRINTS" id="PR00111">
    <property type="entry name" value="ABHYDROLASE"/>
</dbReference>
<dbReference type="InterPro" id="IPR029058">
    <property type="entry name" value="AB_hydrolase_fold"/>
</dbReference>
<dbReference type="Pfam" id="PF00561">
    <property type="entry name" value="Abhydrolase_1"/>
    <property type="match status" value="1"/>
</dbReference>
<feature type="domain" description="AB hydrolase-1" evidence="1">
    <location>
        <begin position="31"/>
        <end position="261"/>
    </location>
</feature>
<dbReference type="InterPro" id="IPR050471">
    <property type="entry name" value="AB_hydrolase"/>
</dbReference>
<dbReference type="InterPro" id="IPR000073">
    <property type="entry name" value="AB_hydrolase_1"/>
</dbReference>
<evidence type="ECO:0000259" key="1">
    <source>
        <dbReference type="Pfam" id="PF00561"/>
    </source>
</evidence>
<accession>A0AAF0K3Y5</accession>
<dbReference type="PANTHER" id="PTHR43433:SF5">
    <property type="entry name" value="AB HYDROLASE-1 DOMAIN-CONTAINING PROTEIN"/>
    <property type="match status" value="1"/>
</dbReference>
<evidence type="ECO:0000313" key="2">
    <source>
        <dbReference type="EMBL" id="WGI18243.1"/>
    </source>
</evidence>
<dbReference type="PANTHER" id="PTHR43433">
    <property type="entry name" value="HYDROLASE, ALPHA/BETA FOLD FAMILY PROTEIN"/>
    <property type="match status" value="1"/>
</dbReference>
<evidence type="ECO:0000313" key="3">
    <source>
        <dbReference type="Proteomes" id="UP001179858"/>
    </source>
</evidence>
<dbReference type="AlphaFoldDB" id="A0AAF0K3Y5"/>
<dbReference type="EMBL" id="CP122959">
    <property type="protein sequence ID" value="WGI18243.1"/>
    <property type="molecule type" value="Genomic_DNA"/>
</dbReference>
<sequence>MTYLTTPNKTVRGRGGSQFNYREAGAGDKLPLVLLNHLSATLDNWDPRLIDSLSQHRKVIVFDNRGVGLSNGNVPTTIEEMAADVMNFLELLGLKQIDLLGLSMGGFIAQTFTLKYPSVVRNLILVGTGPQGDVDIAKVGRITNIDLLRAAFTRQDVKEYLFFTRTAQGKAAGKAFMARLKQRTMVNDKPIKLTAYRRQLKAINHYAHSKAAMLSQINQPTLIVNGDHDRMVPVVGSYQMHEQIKNSQLKIYPDAGHMSLFQYTDDFVTTLERFLNQ</sequence>
<reference evidence="2" key="1">
    <citation type="submission" date="2023-04" db="EMBL/GenBank/DDBJ databases">
        <title>Novel strain of Lactilactobacillus sakei and use thereof.</title>
        <authorList>
            <person name="Kim S.Y."/>
        </authorList>
    </citation>
    <scope>NUCLEOTIDE SEQUENCE</scope>
    <source>
        <strain evidence="2">HUP1</strain>
    </source>
</reference>
<organism evidence="2 3">
    <name type="scientific">Latilactobacillus sakei</name>
    <name type="common">Lactobacillus sakei</name>
    <dbReference type="NCBI Taxonomy" id="1599"/>
    <lineage>
        <taxon>Bacteria</taxon>
        <taxon>Bacillati</taxon>
        <taxon>Bacillota</taxon>
        <taxon>Bacilli</taxon>
        <taxon>Lactobacillales</taxon>
        <taxon>Lactobacillaceae</taxon>
        <taxon>Latilactobacillus</taxon>
    </lineage>
</organism>
<proteinExistence type="predicted"/>
<name>A0AAF0K3Y5_LATSK</name>